<name>A0A8J6ACW8_GALPY</name>
<keyword evidence="1" id="KW-1133">Transmembrane helix</keyword>
<keyword evidence="3" id="KW-1185">Reference proteome</keyword>
<sequence>MVTARLGRCARPALPLPVLASGPARRSTVLSQLEEGEVRAEEEGFENLSAMASTFIVLFLLSLFYSTTVTLFKVAGGPRWGRAVAAWLAPMHTLSASRR</sequence>
<keyword evidence="1" id="KW-0812">Transmembrane</keyword>
<dbReference type="OrthoDB" id="9809679at2759"/>
<dbReference type="EMBL" id="JAGFMF010011613">
    <property type="protein sequence ID" value="KAG8519299.1"/>
    <property type="molecule type" value="Genomic_DNA"/>
</dbReference>
<dbReference type="AlphaFoldDB" id="A0A8J6ACW8"/>
<comment type="caution">
    <text evidence="2">The sequence shown here is derived from an EMBL/GenBank/DDBJ whole genome shotgun (WGS) entry which is preliminary data.</text>
</comment>
<reference evidence="2" key="1">
    <citation type="journal article" date="2021" name="Evol. Appl.">
        <title>The genome of the Pyrenean desman and the effects of bottlenecks and inbreeding on the genomic landscape of an endangered species.</title>
        <authorList>
            <person name="Escoda L."/>
            <person name="Castresana J."/>
        </authorList>
    </citation>
    <scope>NUCLEOTIDE SEQUENCE</scope>
    <source>
        <strain evidence="2">IBE-C5619</strain>
    </source>
</reference>
<protein>
    <submittedName>
        <fullName evidence="2">Uncharacterized protein</fullName>
    </submittedName>
</protein>
<evidence type="ECO:0000256" key="1">
    <source>
        <dbReference type="SAM" id="Phobius"/>
    </source>
</evidence>
<evidence type="ECO:0000313" key="3">
    <source>
        <dbReference type="Proteomes" id="UP000700334"/>
    </source>
</evidence>
<gene>
    <name evidence="2" type="ORF">J0S82_016986</name>
</gene>
<dbReference type="Proteomes" id="UP000700334">
    <property type="component" value="Unassembled WGS sequence"/>
</dbReference>
<proteinExistence type="predicted"/>
<feature type="transmembrane region" description="Helical" evidence="1">
    <location>
        <begin position="50"/>
        <end position="72"/>
    </location>
</feature>
<organism evidence="2 3">
    <name type="scientific">Galemys pyrenaicus</name>
    <name type="common">Iberian desman</name>
    <name type="synonym">Pyrenean desman</name>
    <dbReference type="NCBI Taxonomy" id="202257"/>
    <lineage>
        <taxon>Eukaryota</taxon>
        <taxon>Metazoa</taxon>
        <taxon>Chordata</taxon>
        <taxon>Craniata</taxon>
        <taxon>Vertebrata</taxon>
        <taxon>Euteleostomi</taxon>
        <taxon>Mammalia</taxon>
        <taxon>Eutheria</taxon>
        <taxon>Laurasiatheria</taxon>
        <taxon>Eulipotyphla</taxon>
        <taxon>Talpidae</taxon>
        <taxon>Galemys</taxon>
    </lineage>
</organism>
<evidence type="ECO:0000313" key="2">
    <source>
        <dbReference type="EMBL" id="KAG8519299.1"/>
    </source>
</evidence>
<keyword evidence="1" id="KW-0472">Membrane</keyword>
<accession>A0A8J6ACW8</accession>